<evidence type="ECO:0000313" key="6">
    <source>
        <dbReference type="EMBL" id="QJQ31608.1"/>
    </source>
</evidence>
<protein>
    <submittedName>
        <fullName evidence="6">LysR family transcriptional regulator</fullName>
    </submittedName>
</protein>
<dbReference type="KEGG" id="slan:GV829_03415"/>
<sequence length="297" mass="32573">MSADLVLIRRFEAVHRLASFSRAAEELSITHSALTKSIRTLEEQWDVRLFERTTRSVMPTEAGRRLALAAVDLIAQFDAVKADVVAGDRQLSIICGAAVIDTLIHGALAAFRSRHPLVSVTIETMPPDIACDRLVRRQAHLLLFHSSTVKALQPRNALRVERVVSEPYVMAFRPGHVVEQGDLTLDQILAFDWAVAGFDKAYQASLPKPLRDLFSHHGFPRYRVLNQSSCIELAVRSDVLTLLPTTVAASLAAIGRLRSLPFPGDARFAISAVTPMGEVPSLTVMDFIAAVRATFAG</sequence>
<dbReference type="AlphaFoldDB" id="A0A6M4ARC6"/>
<dbReference type="Gene3D" id="3.40.190.10">
    <property type="entry name" value="Periplasmic binding protein-like II"/>
    <property type="match status" value="2"/>
</dbReference>
<gene>
    <name evidence="6" type="ORF">GV829_03415</name>
</gene>
<dbReference type="Gene3D" id="1.10.10.10">
    <property type="entry name" value="Winged helix-like DNA-binding domain superfamily/Winged helix DNA-binding domain"/>
    <property type="match status" value="1"/>
</dbReference>
<dbReference type="GO" id="GO:0003700">
    <property type="term" value="F:DNA-binding transcription factor activity"/>
    <property type="evidence" value="ECO:0007669"/>
    <property type="project" value="InterPro"/>
</dbReference>
<dbReference type="InterPro" id="IPR036388">
    <property type="entry name" value="WH-like_DNA-bd_sf"/>
</dbReference>
<dbReference type="SUPFAM" id="SSF53850">
    <property type="entry name" value="Periplasmic binding protein-like II"/>
    <property type="match status" value="1"/>
</dbReference>
<dbReference type="Proteomes" id="UP000503018">
    <property type="component" value="Chromosome"/>
</dbReference>
<evidence type="ECO:0000256" key="3">
    <source>
        <dbReference type="ARBA" id="ARBA00023125"/>
    </source>
</evidence>
<evidence type="ECO:0000313" key="7">
    <source>
        <dbReference type="Proteomes" id="UP000503018"/>
    </source>
</evidence>
<evidence type="ECO:0000256" key="4">
    <source>
        <dbReference type="ARBA" id="ARBA00023163"/>
    </source>
</evidence>
<dbReference type="InterPro" id="IPR005119">
    <property type="entry name" value="LysR_subst-bd"/>
</dbReference>
<feature type="domain" description="HTH lysR-type" evidence="5">
    <location>
        <begin position="1"/>
        <end position="60"/>
    </location>
</feature>
<dbReference type="GO" id="GO:0000976">
    <property type="term" value="F:transcription cis-regulatory region binding"/>
    <property type="evidence" value="ECO:0007669"/>
    <property type="project" value="TreeGrafter"/>
</dbReference>
<dbReference type="PROSITE" id="PS50931">
    <property type="entry name" value="HTH_LYSR"/>
    <property type="match status" value="1"/>
</dbReference>
<evidence type="ECO:0000256" key="1">
    <source>
        <dbReference type="ARBA" id="ARBA00009437"/>
    </source>
</evidence>
<dbReference type="InterPro" id="IPR000847">
    <property type="entry name" value="LysR_HTH_N"/>
</dbReference>
<reference evidence="6 7" key="1">
    <citation type="submission" date="2020-01" db="EMBL/GenBank/DDBJ databases">
        <title>Sphingomonas sp. strain CSW-10.</title>
        <authorList>
            <person name="Chen W.-M."/>
        </authorList>
    </citation>
    <scope>NUCLEOTIDE SEQUENCE [LARGE SCALE GENOMIC DNA]</scope>
    <source>
        <strain evidence="6 7">CSW-10</strain>
    </source>
</reference>
<dbReference type="PANTHER" id="PTHR30126">
    <property type="entry name" value="HTH-TYPE TRANSCRIPTIONAL REGULATOR"/>
    <property type="match status" value="1"/>
</dbReference>
<dbReference type="EMBL" id="CP053015">
    <property type="protein sequence ID" value="QJQ31608.1"/>
    <property type="molecule type" value="Genomic_DNA"/>
</dbReference>
<keyword evidence="4" id="KW-0804">Transcription</keyword>
<organism evidence="6 7">
    <name type="scientific">Sphingomonas lacunae</name>
    <dbReference type="NCBI Taxonomy" id="2698828"/>
    <lineage>
        <taxon>Bacteria</taxon>
        <taxon>Pseudomonadati</taxon>
        <taxon>Pseudomonadota</taxon>
        <taxon>Alphaproteobacteria</taxon>
        <taxon>Sphingomonadales</taxon>
        <taxon>Sphingomonadaceae</taxon>
        <taxon>Sphingomonas</taxon>
    </lineage>
</organism>
<accession>A0A6M4ARC6</accession>
<dbReference type="FunFam" id="1.10.10.10:FF:000001">
    <property type="entry name" value="LysR family transcriptional regulator"/>
    <property type="match status" value="1"/>
</dbReference>
<evidence type="ECO:0000259" key="5">
    <source>
        <dbReference type="PROSITE" id="PS50931"/>
    </source>
</evidence>
<dbReference type="SUPFAM" id="SSF46785">
    <property type="entry name" value="Winged helix' DNA-binding domain"/>
    <property type="match status" value="1"/>
</dbReference>
<dbReference type="Pfam" id="PF03466">
    <property type="entry name" value="LysR_substrate"/>
    <property type="match status" value="1"/>
</dbReference>
<dbReference type="PRINTS" id="PR00039">
    <property type="entry name" value="HTHLYSR"/>
</dbReference>
<dbReference type="PANTHER" id="PTHR30126:SF98">
    <property type="entry name" value="HTH-TYPE TRANSCRIPTIONAL ACTIVATOR BAUR"/>
    <property type="match status" value="1"/>
</dbReference>
<keyword evidence="3" id="KW-0238">DNA-binding</keyword>
<dbReference type="Pfam" id="PF00126">
    <property type="entry name" value="HTH_1"/>
    <property type="match status" value="1"/>
</dbReference>
<keyword evidence="7" id="KW-1185">Reference proteome</keyword>
<dbReference type="InterPro" id="IPR036390">
    <property type="entry name" value="WH_DNA-bd_sf"/>
</dbReference>
<keyword evidence="2" id="KW-0805">Transcription regulation</keyword>
<evidence type="ECO:0000256" key="2">
    <source>
        <dbReference type="ARBA" id="ARBA00023015"/>
    </source>
</evidence>
<comment type="similarity">
    <text evidence="1">Belongs to the LysR transcriptional regulatory family.</text>
</comment>
<name>A0A6M4ARC6_9SPHN</name>
<dbReference type="RefSeq" id="WP_169943828.1">
    <property type="nucleotide sequence ID" value="NZ_CP053015.1"/>
</dbReference>
<proteinExistence type="inferred from homology"/>